<dbReference type="Pfam" id="PF04955">
    <property type="entry name" value="HupE_UreJ"/>
    <property type="match status" value="1"/>
</dbReference>
<organism evidence="2 3">
    <name type="scientific">Marinibaculum pumilum</name>
    <dbReference type="NCBI Taxonomy" id="1766165"/>
    <lineage>
        <taxon>Bacteria</taxon>
        <taxon>Pseudomonadati</taxon>
        <taxon>Pseudomonadota</taxon>
        <taxon>Alphaproteobacteria</taxon>
        <taxon>Rhodospirillales</taxon>
        <taxon>Rhodospirillaceae</taxon>
        <taxon>Marinibaculum</taxon>
    </lineage>
</organism>
<dbReference type="RefSeq" id="WP_379899780.1">
    <property type="nucleotide sequence ID" value="NZ_JBHRTR010000023.1"/>
</dbReference>
<reference evidence="3" key="1">
    <citation type="journal article" date="2019" name="Int. J. Syst. Evol. Microbiol.">
        <title>The Global Catalogue of Microorganisms (GCM) 10K type strain sequencing project: providing services to taxonomists for standard genome sequencing and annotation.</title>
        <authorList>
            <consortium name="The Broad Institute Genomics Platform"/>
            <consortium name="The Broad Institute Genome Sequencing Center for Infectious Disease"/>
            <person name="Wu L."/>
            <person name="Ma J."/>
        </authorList>
    </citation>
    <scope>NUCLEOTIDE SEQUENCE [LARGE SCALE GENOMIC DNA]</scope>
    <source>
        <strain evidence="3">KCTC 42964</strain>
    </source>
</reference>
<keyword evidence="1" id="KW-0812">Transmembrane</keyword>
<feature type="transmembrane region" description="Helical" evidence="1">
    <location>
        <begin position="45"/>
        <end position="64"/>
    </location>
</feature>
<accession>A0ABV7KYV9</accession>
<sequence length="256" mass="25832">MGNASGLMRRSNYLTTPLDPGGMLPHDDRHHLSKGGSWMSKFPRYVVAAGAVLTVAGAAGTALAHHPMGGATPSNLAEGLLSGIGHPVIGVDHLAFIIAVGIAAAFTPRSWLSPLAFVAATVIGCLFLVGGVMLPAAEFVISASVVVVGAAILSGRGLPASAYAALFAVAGLFHGWAYGEAIVGAESTPLLAYLVGFAVTQYLIALGVSKIVQATVKAGPEGLPLWRQVGPRLAGAVVAGVGLAFFLEAVEGAVFA</sequence>
<dbReference type="EMBL" id="JBHRTR010000023">
    <property type="protein sequence ID" value="MFC3227542.1"/>
    <property type="molecule type" value="Genomic_DNA"/>
</dbReference>
<protein>
    <submittedName>
        <fullName evidence="2">HupE/UreJ family protein</fullName>
    </submittedName>
</protein>
<keyword evidence="1" id="KW-1133">Transmembrane helix</keyword>
<evidence type="ECO:0000313" key="3">
    <source>
        <dbReference type="Proteomes" id="UP001595528"/>
    </source>
</evidence>
<feature type="transmembrane region" description="Helical" evidence="1">
    <location>
        <begin position="190"/>
        <end position="212"/>
    </location>
</feature>
<feature type="transmembrane region" description="Helical" evidence="1">
    <location>
        <begin position="160"/>
        <end position="178"/>
    </location>
</feature>
<feature type="transmembrane region" description="Helical" evidence="1">
    <location>
        <begin position="111"/>
        <end position="130"/>
    </location>
</feature>
<evidence type="ECO:0000256" key="1">
    <source>
        <dbReference type="SAM" id="Phobius"/>
    </source>
</evidence>
<gene>
    <name evidence="2" type="ORF">ACFOGJ_09890</name>
</gene>
<feature type="transmembrane region" description="Helical" evidence="1">
    <location>
        <begin position="136"/>
        <end position="153"/>
    </location>
</feature>
<keyword evidence="3" id="KW-1185">Reference proteome</keyword>
<dbReference type="InterPro" id="IPR007038">
    <property type="entry name" value="HupE_UreJ"/>
</dbReference>
<comment type="caution">
    <text evidence="2">The sequence shown here is derived from an EMBL/GenBank/DDBJ whole genome shotgun (WGS) entry which is preliminary data.</text>
</comment>
<dbReference type="Proteomes" id="UP001595528">
    <property type="component" value="Unassembled WGS sequence"/>
</dbReference>
<name>A0ABV7KYV9_9PROT</name>
<feature type="transmembrane region" description="Helical" evidence="1">
    <location>
        <begin position="233"/>
        <end position="255"/>
    </location>
</feature>
<evidence type="ECO:0000313" key="2">
    <source>
        <dbReference type="EMBL" id="MFC3227542.1"/>
    </source>
</evidence>
<keyword evidence="1" id="KW-0472">Membrane</keyword>
<feature type="transmembrane region" description="Helical" evidence="1">
    <location>
        <begin position="84"/>
        <end position="104"/>
    </location>
</feature>
<proteinExistence type="predicted"/>